<keyword evidence="3 5" id="KW-0862">Zinc</keyword>
<evidence type="ECO:0000256" key="3">
    <source>
        <dbReference type="ARBA" id="ARBA00022833"/>
    </source>
</evidence>
<dbReference type="Pfam" id="PF05495">
    <property type="entry name" value="zf-CHY"/>
    <property type="match status" value="1"/>
</dbReference>
<accession>A0A0N4V2F3</accession>
<feature type="domain" description="CHY-type" evidence="8">
    <location>
        <begin position="416"/>
        <end position="485"/>
    </location>
</feature>
<evidence type="ECO:0000313" key="11">
    <source>
        <dbReference type="WBParaSite" id="EVEC_0000417301-mRNA-1"/>
    </source>
</evidence>
<evidence type="ECO:0000259" key="7">
    <source>
        <dbReference type="PROSITE" id="PS50103"/>
    </source>
</evidence>
<feature type="zinc finger region" description="C3H1-type" evidence="5">
    <location>
        <begin position="1"/>
        <end position="28"/>
    </location>
</feature>
<dbReference type="SMART" id="SM00356">
    <property type="entry name" value="ZnF_C3H1"/>
    <property type="match status" value="1"/>
</dbReference>
<evidence type="ECO:0000313" key="10">
    <source>
        <dbReference type="Proteomes" id="UP000274131"/>
    </source>
</evidence>
<evidence type="ECO:0000256" key="1">
    <source>
        <dbReference type="ARBA" id="ARBA00022723"/>
    </source>
</evidence>
<evidence type="ECO:0000313" key="9">
    <source>
        <dbReference type="EMBL" id="VDD88853.1"/>
    </source>
</evidence>
<evidence type="ECO:0000256" key="2">
    <source>
        <dbReference type="ARBA" id="ARBA00022771"/>
    </source>
</evidence>
<evidence type="ECO:0000259" key="8">
    <source>
        <dbReference type="PROSITE" id="PS51266"/>
    </source>
</evidence>
<keyword evidence="2 4" id="KW-0863">Zinc-finger</keyword>
<dbReference type="SUPFAM" id="SSF161219">
    <property type="entry name" value="CHY zinc finger-like"/>
    <property type="match status" value="1"/>
</dbReference>
<dbReference type="AlphaFoldDB" id="A0A0N4V2F3"/>
<dbReference type="Proteomes" id="UP000274131">
    <property type="component" value="Unassembled WGS sequence"/>
</dbReference>
<evidence type="ECO:0000256" key="6">
    <source>
        <dbReference type="SAM" id="MobiDB-lite"/>
    </source>
</evidence>
<organism evidence="11">
    <name type="scientific">Enterobius vermicularis</name>
    <name type="common">Human pinworm</name>
    <dbReference type="NCBI Taxonomy" id="51028"/>
    <lineage>
        <taxon>Eukaryota</taxon>
        <taxon>Metazoa</taxon>
        <taxon>Ecdysozoa</taxon>
        <taxon>Nematoda</taxon>
        <taxon>Chromadorea</taxon>
        <taxon>Rhabditida</taxon>
        <taxon>Spirurina</taxon>
        <taxon>Oxyuridomorpha</taxon>
        <taxon>Oxyuroidea</taxon>
        <taxon>Oxyuridae</taxon>
        <taxon>Enterobius</taxon>
    </lineage>
</organism>
<dbReference type="PROSITE" id="PS51266">
    <property type="entry name" value="ZF_CHY"/>
    <property type="match status" value="1"/>
</dbReference>
<dbReference type="SUPFAM" id="SSF90229">
    <property type="entry name" value="CCCH zinc finger"/>
    <property type="match status" value="1"/>
</dbReference>
<dbReference type="InterPro" id="IPR036855">
    <property type="entry name" value="Znf_CCCH_sf"/>
</dbReference>
<sequence>NKRRIFCRFYRYGRCAYGDECRFVHQKASRTERSFGQKPFRGESGLEPETDDNCSPKVVPDNSNESGKNRVQEPGKVSRPPWRPKSYRPRVFLKREQVGTEEQKGEREKDINYFKRRFEETELRCLESNAAEIEFTYTVTDPDWPFDVRSLKCIFCIPEEYPVARGDLRLAESSLPKVLVLHIEKEMEGLLASLHKNSEEKDAFESVGRQIIRWLDRSILDLFIKGRLKFLVQEEVEGEGVNNDETTDNLSAEDDCDTRVSDTAAQDEERCLPNDPSESVMVSDNQTSRETRDAIEVRINWNNVDGNIASLYARSLAFQTKCMRCSCPGFMNCVEKQLTTAHCKQFVFNVKMNLTYGSSHKSWCHNCHSKCEFSISSLRFSGNVNSIALEDSSMKKLQVAKKKKVDQQLVIVEGAPLPEYGTCKHFKKSYRWFRFPCCGKVYPCDQCHDDGETEHEMVFATRIICGFCSKEQPYIGNKPCSNCKNAVIASKSSFWEGGKGCRDKTKMNR</sequence>
<dbReference type="InterPro" id="IPR037274">
    <property type="entry name" value="Znf_CHY_sf"/>
</dbReference>
<dbReference type="EMBL" id="UXUI01007706">
    <property type="protein sequence ID" value="VDD88853.1"/>
    <property type="molecule type" value="Genomic_DNA"/>
</dbReference>
<gene>
    <name evidence="9" type="ORF">EVEC_LOCUS3881</name>
</gene>
<dbReference type="WBParaSite" id="EVEC_0000417301-mRNA-1">
    <property type="protein sequence ID" value="EVEC_0000417301-mRNA-1"/>
    <property type="gene ID" value="EVEC_0000417301"/>
</dbReference>
<name>A0A0N4V2F3_ENTVE</name>
<evidence type="ECO:0000256" key="5">
    <source>
        <dbReference type="PROSITE-ProRule" id="PRU00723"/>
    </source>
</evidence>
<evidence type="ECO:0000256" key="4">
    <source>
        <dbReference type="PROSITE-ProRule" id="PRU00601"/>
    </source>
</evidence>
<dbReference type="InterPro" id="IPR008913">
    <property type="entry name" value="Znf_CHY"/>
</dbReference>
<feature type="region of interest" description="Disordered" evidence="6">
    <location>
        <begin position="32"/>
        <end position="85"/>
    </location>
</feature>
<feature type="domain" description="C3H1-type" evidence="7">
    <location>
        <begin position="1"/>
        <end position="28"/>
    </location>
</feature>
<dbReference type="InterPro" id="IPR000571">
    <property type="entry name" value="Znf_CCCH"/>
</dbReference>
<dbReference type="OrthoDB" id="411372at2759"/>
<reference evidence="11" key="1">
    <citation type="submission" date="2017-02" db="UniProtKB">
        <authorList>
            <consortium name="WormBaseParasite"/>
        </authorList>
    </citation>
    <scope>IDENTIFICATION</scope>
</reference>
<dbReference type="STRING" id="51028.A0A0N4V2F3"/>
<protein>
    <submittedName>
        <fullName evidence="11">CHY-type domain-containing protein</fullName>
    </submittedName>
</protein>
<reference evidence="9 10" key="2">
    <citation type="submission" date="2018-10" db="EMBL/GenBank/DDBJ databases">
        <authorList>
            <consortium name="Pathogen Informatics"/>
        </authorList>
    </citation>
    <scope>NUCLEOTIDE SEQUENCE [LARGE SCALE GENOMIC DNA]</scope>
</reference>
<dbReference type="Gene3D" id="4.10.1000.10">
    <property type="entry name" value="Zinc finger, CCCH-type"/>
    <property type="match status" value="1"/>
</dbReference>
<keyword evidence="1 5" id="KW-0479">Metal-binding</keyword>
<dbReference type="GO" id="GO:0008270">
    <property type="term" value="F:zinc ion binding"/>
    <property type="evidence" value="ECO:0007669"/>
    <property type="project" value="UniProtKB-KW"/>
</dbReference>
<dbReference type="PROSITE" id="PS50103">
    <property type="entry name" value="ZF_C3H1"/>
    <property type="match status" value="1"/>
</dbReference>
<keyword evidence="10" id="KW-1185">Reference proteome</keyword>
<proteinExistence type="predicted"/>